<keyword evidence="3" id="KW-1185">Reference proteome</keyword>
<proteinExistence type="predicted"/>
<dbReference type="KEGG" id="vpo:Kpol_1041p24"/>
<dbReference type="EMBL" id="DS480413">
    <property type="protein sequence ID" value="EDO16966.1"/>
    <property type="molecule type" value="Genomic_DNA"/>
</dbReference>
<dbReference type="GO" id="GO:0007005">
    <property type="term" value="P:mitochondrion organization"/>
    <property type="evidence" value="ECO:0007669"/>
    <property type="project" value="EnsemblFungi"/>
</dbReference>
<dbReference type="GO" id="GO:0006879">
    <property type="term" value="P:intracellular iron ion homeostasis"/>
    <property type="evidence" value="ECO:0007669"/>
    <property type="project" value="EnsemblFungi"/>
</dbReference>
<dbReference type="PhylomeDB" id="A7TL91"/>
<keyword evidence="1" id="KW-0812">Transmembrane</keyword>
<dbReference type="InParanoid" id="A7TL91"/>
<dbReference type="FunCoup" id="A7TL91">
    <property type="interactions" value="76"/>
</dbReference>
<evidence type="ECO:0000256" key="1">
    <source>
        <dbReference type="SAM" id="Phobius"/>
    </source>
</evidence>
<dbReference type="GO" id="GO:0006696">
    <property type="term" value="P:ergosterol biosynthetic process"/>
    <property type="evidence" value="ECO:0007669"/>
    <property type="project" value="EnsemblFungi"/>
</dbReference>
<evidence type="ECO:0000313" key="2">
    <source>
        <dbReference type="EMBL" id="EDO16966.1"/>
    </source>
</evidence>
<feature type="transmembrane region" description="Helical" evidence="1">
    <location>
        <begin position="36"/>
        <end position="56"/>
    </location>
</feature>
<dbReference type="HOGENOM" id="CLU_101860_0_0_1"/>
<sequence length="235" mass="27909">MGFANTYFEYETKIIAWLGTLPYVHQFIHDPISGRITFFLIVVGTMAFINELYITIEMSFLQKETYEELEKGHIDESLKLHRMIVQDDFHSKEYMDDKSGIIIEEFEEREKFFAKPVHVAHVYVICDVLQNNENVLTKPFKFHLEFSPEEFENEKRQEFGCNLRVLRTKLYHLFKDTELYHELNEGNKYDFTVSQSINIYNTVDDLLPTSIDDIQLCFLKIQTGDQIKCEFLLEN</sequence>
<dbReference type="AlphaFoldDB" id="A7TL91"/>
<dbReference type="eggNOG" id="ENOG502QRC6">
    <property type="taxonomic scope" value="Eukaryota"/>
</dbReference>
<dbReference type="RefSeq" id="XP_001644824.1">
    <property type="nucleotide sequence ID" value="XM_001644774.1"/>
</dbReference>
<name>A7TL91_VANPO</name>
<dbReference type="GeneID" id="5545151"/>
<protein>
    <submittedName>
        <fullName evidence="2">Uncharacterized protein</fullName>
    </submittedName>
</protein>
<reference evidence="2 3" key="1">
    <citation type="journal article" date="2007" name="Proc. Natl. Acad. Sci. U.S.A.">
        <title>Independent sorting-out of thousands of duplicated gene pairs in two yeast species descended from a whole-genome duplication.</title>
        <authorList>
            <person name="Scannell D.R."/>
            <person name="Frank A.C."/>
            <person name="Conant G.C."/>
            <person name="Byrne K.P."/>
            <person name="Woolfit M."/>
            <person name="Wolfe K.H."/>
        </authorList>
    </citation>
    <scope>NUCLEOTIDE SEQUENCE [LARGE SCALE GENOMIC DNA]</scope>
    <source>
        <strain evidence="3">ATCC 22028 / DSM 70294 / BCRC 21397 / CBS 2163 / NBRC 10782 / NRRL Y-8283 / UCD 57-17</strain>
    </source>
</reference>
<dbReference type="OrthoDB" id="4041975at2759"/>
<gene>
    <name evidence="2" type="ORF">Kpol_1041p24</name>
</gene>
<dbReference type="OMA" id="FEDRDKF"/>
<accession>A7TL91</accession>
<evidence type="ECO:0000313" key="3">
    <source>
        <dbReference type="Proteomes" id="UP000000267"/>
    </source>
</evidence>
<dbReference type="Proteomes" id="UP000000267">
    <property type="component" value="Unassembled WGS sequence"/>
</dbReference>
<organism evidence="3">
    <name type="scientific">Vanderwaltozyma polyspora (strain ATCC 22028 / DSM 70294 / BCRC 21397 / CBS 2163 / NBRC 10782 / NRRL Y-8283 / UCD 57-17)</name>
    <name type="common">Kluyveromyces polysporus</name>
    <dbReference type="NCBI Taxonomy" id="436907"/>
    <lineage>
        <taxon>Eukaryota</taxon>
        <taxon>Fungi</taxon>
        <taxon>Dikarya</taxon>
        <taxon>Ascomycota</taxon>
        <taxon>Saccharomycotina</taxon>
        <taxon>Saccharomycetes</taxon>
        <taxon>Saccharomycetales</taxon>
        <taxon>Saccharomycetaceae</taxon>
        <taxon>Vanderwaltozyma</taxon>
    </lineage>
</organism>
<keyword evidence="1" id="KW-0472">Membrane</keyword>
<keyword evidence="1" id="KW-1133">Transmembrane helix</keyword>